<dbReference type="InterPro" id="IPR036812">
    <property type="entry name" value="NAD(P)_OxRdtase_dom_sf"/>
</dbReference>
<dbReference type="PANTHER" id="PTHR43364">
    <property type="entry name" value="NADH-SPECIFIC METHYLGLYOXAL REDUCTASE-RELATED"/>
    <property type="match status" value="1"/>
</dbReference>
<keyword evidence="4" id="KW-1185">Reference proteome</keyword>
<dbReference type="Proteomes" id="UP001527882">
    <property type="component" value="Unassembled WGS sequence"/>
</dbReference>
<dbReference type="EMBL" id="JAQAGZ010000002">
    <property type="protein sequence ID" value="MCZ8511538.1"/>
    <property type="molecule type" value="Genomic_DNA"/>
</dbReference>
<dbReference type="PANTHER" id="PTHR43364:SF4">
    <property type="entry name" value="NAD(P)-LINKED OXIDOREDUCTASE SUPERFAMILY PROTEIN"/>
    <property type="match status" value="1"/>
</dbReference>
<dbReference type="SUPFAM" id="SSF51430">
    <property type="entry name" value="NAD(P)-linked oxidoreductase"/>
    <property type="match status" value="1"/>
</dbReference>
<dbReference type="Pfam" id="PF00248">
    <property type="entry name" value="Aldo_ket_red"/>
    <property type="match status" value="1"/>
</dbReference>
<evidence type="ECO:0000256" key="1">
    <source>
        <dbReference type="ARBA" id="ARBA00023002"/>
    </source>
</evidence>
<dbReference type="CDD" id="cd19087">
    <property type="entry name" value="AKR_AKR12A1_B1_C1"/>
    <property type="match status" value="1"/>
</dbReference>
<protein>
    <submittedName>
        <fullName evidence="3">Aldo/keto reductase</fullName>
    </submittedName>
</protein>
<feature type="domain" description="NADP-dependent oxidoreductase" evidence="2">
    <location>
        <begin position="16"/>
        <end position="308"/>
    </location>
</feature>
<proteinExistence type="predicted"/>
<dbReference type="Gene3D" id="3.20.20.100">
    <property type="entry name" value="NADP-dependent oxidoreductase domain"/>
    <property type="match status" value="1"/>
</dbReference>
<dbReference type="InterPro" id="IPR023210">
    <property type="entry name" value="NADP_OxRdtase_dom"/>
</dbReference>
<evidence type="ECO:0000313" key="3">
    <source>
        <dbReference type="EMBL" id="MCZ8511538.1"/>
    </source>
</evidence>
<gene>
    <name evidence="3" type="ORF">O9H85_03625</name>
</gene>
<evidence type="ECO:0000313" key="4">
    <source>
        <dbReference type="Proteomes" id="UP001527882"/>
    </source>
</evidence>
<sequence length="324" mass="36142">MEYRTLGKSGIQVSSLCFGTMSFGGAADEQASAAMFKRCRELGINFFDTANVYNEGRSEEILGKLIAGSRNELVLTSKVCMPTGGDVNARGLSRRHIMLEVEKSLKRLNTDRLELYFVHHFDSNTAMEETLRALDDLQQQGKIIYPAVSNWAAWQIAKALGISSKESLARFECIQPMYNLAKRQAEVEILPLAESEKVGVISYSPLGGGLLTGKYGSGNTEVKGRLVEQKTYNLRYGDSQYYQIAERFTEYARRRELHPASLAVAWVMSHPAVTAPIIGARNVEQLEPSLAALQIQMTPEWRQEISELSITPPPATDRREESLQ</sequence>
<dbReference type="RefSeq" id="WP_269879935.1">
    <property type="nucleotide sequence ID" value="NZ_JAQAGZ010000002.1"/>
</dbReference>
<comment type="caution">
    <text evidence="3">The sequence shown here is derived from an EMBL/GenBank/DDBJ whole genome shotgun (WGS) entry which is preliminary data.</text>
</comment>
<accession>A0ABT4Q3T7</accession>
<organism evidence="3 4">
    <name type="scientific">Paenibacillus gyeongsangnamensis</name>
    <dbReference type="NCBI Taxonomy" id="3388067"/>
    <lineage>
        <taxon>Bacteria</taxon>
        <taxon>Bacillati</taxon>
        <taxon>Bacillota</taxon>
        <taxon>Bacilli</taxon>
        <taxon>Bacillales</taxon>
        <taxon>Paenibacillaceae</taxon>
        <taxon>Paenibacillus</taxon>
    </lineage>
</organism>
<evidence type="ECO:0000259" key="2">
    <source>
        <dbReference type="Pfam" id="PF00248"/>
    </source>
</evidence>
<dbReference type="InterPro" id="IPR050523">
    <property type="entry name" value="AKR_Detox_Biosynth"/>
</dbReference>
<reference evidence="3 4" key="1">
    <citation type="submission" date="2022-12" db="EMBL/GenBank/DDBJ databases">
        <title>Draft genome sequence of Paenibacillus sp. dW9.</title>
        <authorList>
            <person name="Choi E.-W."/>
            <person name="Kim D.-U."/>
        </authorList>
    </citation>
    <scope>NUCLEOTIDE SEQUENCE [LARGE SCALE GENOMIC DNA]</scope>
    <source>
        <strain evidence="4">dW9</strain>
    </source>
</reference>
<keyword evidence="1" id="KW-0560">Oxidoreductase</keyword>
<name>A0ABT4Q3T7_9BACL</name>